<keyword evidence="4" id="KW-1185">Reference proteome</keyword>
<feature type="compositionally biased region" description="Polar residues" evidence="1">
    <location>
        <begin position="45"/>
        <end position="58"/>
    </location>
</feature>
<comment type="caution">
    <text evidence="3">The sequence shown here is derived from an EMBL/GenBank/DDBJ whole genome shotgun (WGS) entry which is preliminary data.</text>
</comment>
<dbReference type="SUPFAM" id="SSF52540">
    <property type="entry name" value="P-loop containing nucleoside triphosphate hydrolases"/>
    <property type="match status" value="1"/>
</dbReference>
<dbReference type="AlphaFoldDB" id="A0AAD9Y6C3"/>
<name>A0AAD9Y6C3_COLKA</name>
<feature type="compositionally biased region" description="Polar residues" evidence="1">
    <location>
        <begin position="1183"/>
        <end position="1217"/>
    </location>
</feature>
<evidence type="ECO:0000259" key="2">
    <source>
        <dbReference type="SMART" id="SM00382"/>
    </source>
</evidence>
<dbReference type="Proteomes" id="UP001281614">
    <property type="component" value="Unassembled WGS sequence"/>
</dbReference>
<organism evidence="3 4">
    <name type="scientific">Colletotrichum kahawae</name>
    <name type="common">Coffee berry disease fungus</name>
    <dbReference type="NCBI Taxonomy" id="34407"/>
    <lineage>
        <taxon>Eukaryota</taxon>
        <taxon>Fungi</taxon>
        <taxon>Dikarya</taxon>
        <taxon>Ascomycota</taxon>
        <taxon>Pezizomycotina</taxon>
        <taxon>Sordariomycetes</taxon>
        <taxon>Hypocreomycetidae</taxon>
        <taxon>Glomerellales</taxon>
        <taxon>Glomerellaceae</taxon>
        <taxon>Colletotrichum</taxon>
        <taxon>Colletotrichum gloeosporioides species complex</taxon>
    </lineage>
</organism>
<dbReference type="Gene3D" id="3.40.50.300">
    <property type="entry name" value="P-loop containing nucleotide triphosphate hydrolases"/>
    <property type="match status" value="1"/>
</dbReference>
<protein>
    <submittedName>
        <fullName evidence="3">AAA family ATPase</fullName>
    </submittedName>
</protein>
<reference evidence="3" key="1">
    <citation type="submission" date="2023-02" db="EMBL/GenBank/DDBJ databases">
        <title>Colletotrichum kahawae CIFC_Que2 genome sequencing and assembly.</title>
        <authorList>
            <person name="Baroncelli R."/>
        </authorList>
    </citation>
    <scope>NUCLEOTIDE SEQUENCE</scope>
    <source>
        <strain evidence="3">CIFC_Que2</strain>
    </source>
</reference>
<feature type="region of interest" description="Disordered" evidence="1">
    <location>
        <begin position="122"/>
        <end position="141"/>
    </location>
</feature>
<dbReference type="Pfam" id="PF00004">
    <property type="entry name" value="AAA"/>
    <property type="match status" value="1"/>
</dbReference>
<dbReference type="EMBL" id="VYYT01000367">
    <property type="protein sequence ID" value="KAK2739363.1"/>
    <property type="molecule type" value="Genomic_DNA"/>
</dbReference>
<dbReference type="Pfam" id="PF23232">
    <property type="entry name" value="AAA_lid_13"/>
    <property type="match status" value="1"/>
</dbReference>
<evidence type="ECO:0000256" key="1">
    <source>
        <dbReference type="SAM" id="MobiDB-lite"/>
    </source>
</evidence>
<dbReference type="InterPro" id="IPR003593">
    <property type="entry name" value="AAA+_ATPase"/>
</dbReference>
<dbReference type="InterPro" id="IPR054289">
    <property type="entry name" value="DUF7025"/>
</dbReference>
<feature type="region of interest" description="Disordered" evidence="1">
    <location>
        <begin position="222"/>
        <end position="242"/>
    </location>
</feature>
<feature type="region of interest" description="Disordered" evidence="1">
    <location>
        <begin position="1"/>
        <end position="95"/>
    </location>
</feature>
<feature type="region of interest" description="Disordered" evidence="1">
    <location>
        <begin position="1180"/>
        <end position="1217"/>
    </location>
</feature>
<dbReference type="SMART" id="SM00382">
    <property type="entry name" value="AAA"/>
    <property type="match status" value="1"/>
</dbReference>
<dbReference type="Pfam" id="PF22942">
    <property type="entry name" value="DUF7025"/>
    <property type="match status" value="1"/>
</dbReference>
<feature type="compositionally biased region" description="Pro residues" evidence="1">
    <location>
        <begin position="127"/>
        <end position="141"/>
    </location>
</feature>
<evidence type="ECO:0000313" key="4">
    <source>
        <dbReference type="Proteomes" id="UP001281614"/>
    </source>
</evidence>
<dbReference type="CDD" id="cd19481">
    <property type="entry name" value="RecA-like_protease"/>
    <property type="match status" value="1"/>
</dbReference>
<dbReference type="InterPro" id="IPR027417">
    <property type="entry name" value="P-loop_NTPase"/>
</dbReference>
<dbReference type="GO" id="GO:0005524">
    <property type="term" value="F:ATP binding"/>
    <property type="evidence" value="ECO:0007669"/>
    <property type="project" value="InterPro"/>
</dbReference>
<feature type="compositionally biased region" description="Polar residues" evidence="1">
    <location>
        <begin position="23"/>
        <end position="33"/>
    </location>
</feature>
<dbReference type="PANTHER" id="PTHR46411:SF2">
    <property type="entry name" value="AAA+ ATPASE DOMAIN-CONTAINING PROTEIN"/>
    <property type="match status" value="1"/>
</dbReference>
<gene>
    <name evidence="3" type="ORF">CKAH01_07313</name>
</gene>
<evidence type="ECO:0000313" key="3">
    <source>
        <dbReference type="EMBL" id="KAK2739363.1"/>
    </source>
</evidence>
<dbReference type="InterPro" id="IPR056599">
    <property type="entry name" value="AAA_lid_fung"/>
</dbReference>
<dbReference type="InterPro" id="IPR003959">
    <property type="entry name" value="ATPase_AAA_core"/>
</dbReference>
<dbReference type="GO" id="GO:0016887">
    <property type="term" value="F:ATP hydrolysis activity"/>
    <property type="evidence" value="ECO:0007669"/>
    <property type="project" value="InterPro"/>
</dbReference>
<feature type="region of interest" description="Disordered" evidence="1">
    <location>
        <begin position="340"/>
        <end position="374"/>
    </location>
</feature>
<sequence>MASPSFDDGSSLGPGAKPAEQPPVSSTAESSLISEGDTRVELESKVTTPSTSPQNPGNLVSHDEPEGSTLAEREDRDEEITGDAPVPPADDDNESVDSAIQNEVIAHRLRNVASKWRSNKNIITRAKPPPGIAPPPPPPDPDVTNIKVLRDHLTMMEWVTGLLEDAPSVASTASSNDVERVKCIPELKGISLFRWNGLPPPPGWKPSDYAITYLAAEPQGSQRYTSFPRTDDDQEASSSAAISQAVRPHGIGHLPPQIRIYSLAVRKILTRLTDGKLGNNGYGVFVTIFRPYKVLVYHEQAIREQLLLLENLCVEAGKTASQEDLNQQDGTVNVDASEDTEKHLDHQDGLKDVSDNHEQNEQPQTEVDRSSTASDKSALPYNLLFTHTNWQFHSHKELLEAHAEWSVLVGFMDKYVFPLRQALRDEDDMRVRFSELWHLYVPGDIVFVKDPNVTQKLWRVVQGTGGAPSPVSLPAPPPNTAQLDYLRLGGAAGIGKMVPFTLDCYYLDFDGTHFVRVLKKFEIEEFKDLASIKSLPILPLSVAEREDMVDTKSLRQRGERFIAYTQPTYCYYKGRSLSHDPEGGLLRQPERGSFNSVVMLSEIIESPVVIDFERCLQTIPDWKPCKTPRELSVPFKHAGVRPVFDDDRGWDLRMAEDVLNYTDLSQPLGWNSRSPPTGDEILLLPDRVFAYILRTRRWACLPLSSGEPHLEENSLTPMEEDKLAWNYLQIDGRHKTIIKSMMETHFRKKKSDRRQFDIIRDKGKGLIVLLHGVPGVGKTSTAETVAQYYNKPLLPITCGDLGMTPTEVEANLQSSFQLAQAWECVLLLDEADVFLAERSQDSIERNALVSVFLRVMEYYEGILFLTTNKVGSFDEAFKSRMSMALYYPPLSQSQTEKIWEVQMQRTEELSIKAAPKDESQHVKFDTDDVMEYSKELWWEQQRVPEFRPVWNGRQIRNAFQTAVALAESHQHEHEQKRSQPIYVTKDHFKRVAAVSNQFNAYLWEVKHSREDATLTWKKGHRADHMDPYKFAQGNSSYGHQQQQSGVDSWGNSQPSNMAAFGGQSGMGMGGPGYGAGSAQNQNNFGNNWQANSGGVGNSGSGNAGMYNVGVGNSMSGSSMMAQGISGHGMGNQSMGNQPMGNQPMGNQPMVTQAMGFPGTAAQGMVPNMHPGAANFQGIPGQNMPGQNMPGQNMPGQNMPGQNMPGQNMPGQNMPGQQ</sequence>
<feature type="compositionally biased region" description="Polar residues" evidence="1">
    <location>
        <begin position="361"/>
        <end position="374"/>
    </location>
</feature>
<accession>A0AAD9Y6C3</accession>
<feature type="compositionally biased region" description="Basic and acidic residues" evidence="1">
    <location>
        <begin position="340"/>
        <end position="360"/>
    </location>
</feature>
<dbReference type="PANTHER" id="PTHR46411">
    <property type="entry name" value="FAMILY ATPASE, PUTATIVE-RELATED"/>
    <property type="match status" value="1"/>
</dbReference>
<feature type="domain" description="AAA+ ATPase" evidence="2">
    <location>
        <begin position="764"/>
        <end position="891"/>
    </location>
</feature>
<proteinExistence type="predicted"/>